<feature type="non-terminal residue" evidence="2">
    <location>
        <position position="1"/>
    </location>
</feature>
<gene>
    <name evidence="2" type="ORF">METZ01_LOCUS308070</name>
</gene>
<protein>
    <recommendedName>
        <fullName evidence="1">Peptidase M17 leucyl aminopeptidase N-terminal domain-containing protein</fullName>
    </recommendedName>
</protein>
<organism evidence="2">
    <name type="scientific">marine metagenome</name>
    <dbReference type="NCBI Taxonomy" id="408172"/>
    <lineage>
        <taxon>unclassified sequences</taxon>
        <taxon>metagenomes</taxon>
        <taxon>ecological metagenomes</taxon>
    </lineage>
</organism>
<dbReference type="InterPro" id="IPR043472">
    <property type="entry name" value="Macro_dom-like"/>
</dbReference>
<dbReference type="AlphaFoldDB" id="A0A382N2B4"/>
<dbReference type="GO" id="GO:0070006">
    <property type="term" value="F:metalloaminopeptidase activity"/>
    <property type="evidence" value="ECO:0007669"/>
    <property type="project" value="InterPro"/>
</dbReference>
<proteinExistence type="predicted"/>
<dbReference type="GO" id="GO:0006508">
    <property type="term" value="P:proteolysis"/>
    <property type="evidence" value="ECO:0007669"/>
    <property type="project" value="InterPro"/>
</dbReference>
<evidence type="ECO:0000313" key="2">
    <source>
        <dbReference type="EMBL" id="SVC55216.1"/>
    </source>
</evidence>
<dbReference type="SUPFAM" id="SSF52949">
    <property type="entry name" value="Macro domain-like"/>
    <property type="match status" value="1"/>
</dbReference>
<feature type="domain" description="Peptidase M17 leucyl aminopeptidase N-terminal" evidence="1">
    <location>
        <begin position="13"/>
        <end position="63"/>
    </location>
</feature>
<dbReference type="InterPro" id="IPR008283">
    <property type="entry name" value="Peptidase_M17_N"/>
</dbReference>
<name>A0A382N2B4_9ZZZZ</name>
<accession>A0A382N2B4</accession>
<dbReference type="Pfam" id="PF02789">
    <property type="entry name" value="Peptidase_M17_N"/>
    <property type="match status" value="1"/>
</dbReference>
<sequence>LPVYEENGSTIFNVSEELAFAVDKILLKEDLKSKPGELLLVYSGDDTGPQRILLIGMGEKSPGDSENF</sequence>
<dbReference type="EMBL" id="UINC01097480">
    <property type="protein sequence ID" value="SVC55216.1"/>
    <property type="molecule type" value="Genomic_DNA"/>
</dbReference>
<feature type="non-terminal residue" evidence="2">
    <location>
        <position position="68"/>
    </location>
</feature>
<dbReference type="Gene3D" id="3.40.220.10">
    <property type="entry name" value="Leucine Aminopeptidase, subunit E, domain 1"/>
    <property type="match status" value="1"/>
</dbReference>
<reference evidence="2" key="1">
    <citation type="submission" date="2018-05" db="EMBL/GenBank/DDBJ databases">
        <authorList>
            <person name="Lanie J.A."/>
            <person name="Ng W.-L."/>
            <person name="Kazmierczak K.M."/>
            <person name="Andrzejewski T.M."/>
            <person name="Davidsen T.M."/>
            <person name="Wayne K.J."/>
            <person name="Tettelin H."/>
            <person name="Glass J.I."/>
            <person name="Rusch D."/>
            <person name="Podicherti R."/>
            <person name="Tsui H.-C.T."/>
            <person name="Winkler M.E."/>
        </authorList>
    </citation>
    <scope>NUCLEOTIDE SEQUENCE</scope>
</reference>
<evidence type="ECO:0000259" key="1">
    <source>
        <dbReference type="Pfam" id="PF02789"/>
    </source>
</evidence>